<dbReference type="Proteomes" id="UP000509667">
    <property type="component" value="Chromosome"/>
</dbReference>
<name>A0A7D5NYV4_9EURY</name>
<keyword evidence="6" id="KW-1185">Reference proteome</keyword>
<dbReference type="EMBL" id="CP058910">
    <property type="protein sequence ID" value="QLH76746.1"/>
    <property type="molecule type" value="Genomic_DNA"/>
</dbReference>
<dbReference type="InterPro" id="IPR029063">
    <property type="entry name" value="SAM-dependent_MTases_sf"/>
</dbReference>
<dbReference type="GO" id="GO:0032259">
    <property type="term" value="P:methylation"/>
    <property type="evidence" value="ECO:0007669"/>
    <property type="project" value="UniProtKB-KW"/>
</dbReference>
<evidence type="ECO:0000259" key="4">
    <source>
        <dbReference type="Pfam" id="PF13649"/>
    </source>
</evidence>
<protein>
    <submittedName>
        <fullName evidence="5">Class I SAM-dependent methyltransferase</fullName>
    </submittedName>
</protein>
<feature type="domain" description="Methyltransferase" evidence="4">
    <location>
        <begin position="50"/>
        <end position="146"/>
    </location>
</feature>
<dbReference type="Pfam" id="PF13649">
    <property type="entry name" value="Methyltransf_25"/>
    <property type="match status" value="1"/>
</dbReference>
<reference evidence="5 6" key="1">
    <citation type="submission" date="2020-07" db="EMBL/GenBank/DDBJ databases">
        <title>Halosimplex pelagicum sp. nov. and Halosimplex rubrum sp. nov., isolated from salted brown alga Laminaria, and emended description of the genus Halosimplex.</title>
        <authorList>
            <person name="Cui H."/>
        </authorList>
    </citation>
    <scope>NUCLEOTIDE SEQUENCE [LARGE SCALE GENOMIC DNA]</scope>
    <source>
        <strain evidence="5 6">R27</strain>
    </source>
</reference>
<keyword evidence="1 5" id="KW-0489">Methyltransferase</keyword>
<evidence type="ECO:0000256" key="3">
    <source>
        <dbReference type="ARBA" id="ARBA00022691"/>
    </source>
</evidence>
<dbReference type="AlphaFoldDB" id="A0A7D5NYV4"/>
<dbReference type="KEGG" id="hrr:HZS55_05260"/>
<evidence type="ECO:0000256" key="1">
    <source>
        <dbReference type="ARBA" id="ARBA00022603"/>
    </source>
</evidence>
<organism evidence="5 6">
    <name type="scientific">Halosimplex rubrum</name>
    <dbReference type="NCBI Taxonomy" id="869889"/>
    <lineage>
        <taxon>Archaea</taxon>
        <taxon>Methanobacteriati</taxon>
        <taxon>Methanobacteriota</taxon>
        <taxon>Stenosarchaea group</taxon>
        <taxon>Halobacteria</taxon>
        <taxon>Halobacteriales</taxon>
        <taxon>Haloarculaceae</taxon>
        <taxon>Halosimplex</taxon>
    </lineage>
</organism>
<accession>A0A7D5NYV4</accession>
<keyword evidence="3" id="KW-0949">S-adenosyl-L-methionine</keyword>
<gene>
    <name evidence="5" type="ORF">HZS55_05260</name>
</gene>
<dbReference type="Gene3D" id="2.20.25.110">
    <property type="entry name" value="S-adenosyl-L-methionine-dependent methyltransferases"/>
    <property type="match status" value="1"/>
</dbReference>
<keyword evidence="2 5" id="KW-0808">Transferase</keyword>
<dbReference type="InterPro" id="IPR041698">
    <property type="entry name" value="Methyltransf_25"/>
</dbReference>
<evidence type="ECO:0000313" key="6">
    <source>
        <dbReference type="Proteomes" id="UP000509667"/>
    </source>
</evidence>
<dbReference type="GO" id="GO:0008168">
    <property type="term" value="F:methyltransferase activity"/>
    <property type="evidence" value="ECO:0007669"/>
    <property type="project" value="UniProtKB-KW"/>
</dbReference>
<dbReference type="PANTHER" id="PTHR43464">
    <property type="entry name" value="METHYLTRANSFERASE"/>
    <property type="match status" value="1"/>
</dbReference>
<dbReference type="RefSeq" id="WP_179910681.1">
    <property type="nucleotide sequence ID" value="NZ_CP058910.1"/>
</dbReference>
<dbReference type="OrthoDB" id="1018at2157"/>
<dbReference type="GeneID" id="56077249"/>
<dbReference type="Gene3D" id="3.40.50.150">
    <property type="entry name" value="Vaccinia Virus protein VP39"/>
    <property type="match status" value="1"/>
</dbReference>
<proteinExistence type="predicted"/>
<dbReference type="SUPFAM" id="SSF53335">
    <property type="entry name" value="S-adenosyl-L-methionine-dependent methyltransferases"/>
    <property type="match status" value="1"/>
</dbReference>
<dbReference type="CDD" id="cd02440">
    <property type="entry name" value="AdoMet_MTases"/>
    <property type="match status" value="1"/>
</dbReference>
<dbReference type="PANTHER" id="PTHR43464:SF19">
    <property type="entry name" value="UBIQUINONE BIOSYNTHESIS O-METHYLTRANSFERASE, MITOCHONDRIAL"/>
    <property type="match status" value="1"/>
</dbReference>
<evidence type="ECO:0000313" key="5">
    <source>
        <dbReference type="EMBL" id="QLH76746.1"/>
    </source>
</evidence>
<sequence length="255" mass="28621">MSHWADRLFRDQADLFAEHFEDMFAAADAEVADLLDLLAAEFDCEPDRSLDVACGVGRHALALADRGVEAEGLDFSEPFLDRARQRASDRGVADRTEFHHRDMRELDELSGSYDLVTVFWNSLGYYGRETDEAVLADARELLAEDGALVVEQSNRDAFVADLDGATVTEDDDRLTVYRQEFDVETSRFSTTLDVFDVVGDGYEHIDTMEWENRLYAPPVLRELCERGGFDDVALLGGFDGSDLTVESMRVVLVAR</sequence>
<evidence type="ECO:0000256" key="2">
    <source>
        <dbReference type="ARBA" id="ARBA00022679"/>
    </source>
</evidence>